<proteinExistence type="predicted"/>
<dbReference type="WBParaSite" id="maker-uti_cns_0047156-snap-gene-0.12-mRNA-1">
    <property type="protein sequence ID" value="maker-uti_cns_0047156-snap-gene-0.12-mRNA-1"/>
    <property type="gene ID" value="maker-uti_cns_0047156-snap-gene-0.12"/>
</dbReference>
<name>A0A1I8JF90_9PLAT</name>
<evidence type="ECO:0000313" key="2">
    <source>
        <dbReference type="Proteomes" id="UP000095280"/>
    </source>
</evidence>
<dbReference type="Proteomes" id="UP000095280">
    <property type="component" value="Unplaced"/>
</dbReference>
<feature type="chain" id="PRO_5009321747" evidence="1">
    <location>
        <begin position="19"/>
        <end position="85"/>
    </location>
</feature>
<feature type="signal peptide" evidence="1">
    <location>
        <begin position="1"/>
        <end position="18"/>
    </location>
</feature>
<sequence length="85" mass="9752">MLMTKVVLVAFLIRGCLGFSATESLFDIGGDDLNFVSSPVSMQDNFQFTETDILEELYNTTRVTKRSTRSNLCTYQRSETQYYRS</sequence>
<dbReference type="AlphaFoldDB" id="A0A1I8JF90"/>
<evidence type="ECO:0000313" key="3">
    <source>
        <dbReference type="WBParaSite" id="maker-uti_cns_0047156-snap-gene-0.12-mRNA-1"/>
    </source>
</evidence>
<reference evidence="3" key="1">
    <citation type="submission" date="2016-11" db="UniProtKB">
        <authorList>
            <consortium name="WormBaseParasite"/>
        </authorList>
    </citation>
    <scope>IDENTIFICATION</scope>
</reference>
<evidence type="ECO:0000256" key="1">
    <source>
        <dbReference type="SAM" id="SignalP"/>
    </source>
</evidence>
<keyword evidence="2" id="KW-1185">Reference proteome</keyword>
<protein>
    <submittedName>
        <fullName evidence="3">Secreted protein</fullName>
    </submittedName>
</protein>
<organism evidence="2 3">
    <name type="scientific">Macrostomum lignano</name>
    <dbReference type="NCBI Taxonomy" id="282301"/>
    <lineage>
        <taxon>Eukaryota</taxon>
        <taxon>Metazoa</taxon>
        <taxon>Spiralia</taxon>
        <taxon>Lophotrochozoa</taxon>
        <taxon>Platyhelminthes</taxon>
        <taxon>Rhabditophora</taxon>
        <taxon>Macrostomorpha</taxon>
        <taxon>Macrostomida</taxon>
        <taxon>Macrostomidae</taxon>
        <taxon>Macrostomum</taxon>
    </lineage>
</organism>
<accession>A0A1I8JF90</accession>
<keyword evidence="1" id="KW-0732">Signal</keyword>